<dbReference type="RefSeq" id="WP_062710394.1">
    <property type="nucleotide sequence ID" value="NZ_CAWRCI010000023.1"/>
</dbReference>
<accession>A0A128FAL5</accession>
<evidence type="ECO:0008006" key="3">
    <source>
        <dbReference type="Google" id="ProtNLM"/>
    </source>
</evidence>
<dbReference type="EMBL" id="FIZY01000023">
    <property type="protein sequence ID" value="CZF83356.1"/>
    <property type="molecule type" value="Genomic_DNA"/>
</dbReference>
<evidence type="ECO:0000313" key="1">
    <source>
        <dbReference type="EMBL" id="CZF83356.1"/>
    </source>
</evidence>
<dbReference type="InterPro" id="IPR010260">
    <property type="entry name" value="AlpA"/>
</dbReference>
<sequence length="61" mass="7275">MPQDRIMSLQEVSAALNRDPKTIWRWWAKEKRFPKPIQFNGRCLGWKASVFQAWLEEQGVD</sequence>
<dbReference type="Proteomes" id="UP000073601">
    <property type="component" value="Unassembled WGS sequence"/>
</dbReference>
<proteinExistence type="predicted"/>
<dbReference type="Pfam" id="PF05930">
    <property type="entry name" value="Phage_AlpA"/>
    <property type="match status" value="1"/>
</dbReference>
<gene>
    <name evidence="1" type="ORF">GMA8713_02624</name>
</gene>
<name>A0A128FAL5_9GAMM</name>
<organism evidence="1 2">
    <name type="scientific">Grimontia marina</name>
    <dbReference type="NCBI Taxonomy" id="646534"/>
    <lineage>
        <taxon>Bacteria</taxon>
        <taxon>Pseudomonadati</taxon>
        <taxon>Pseudomonadota</taxon>
        <taxon>Gammaproteobacteria</taxon>
        <taxon>Vibrionales</taxon>
        <taxon>Vibrionaceae</taxon>
        <taxon>Grimontia</taxon>
    </lineage>
</organism>
<evidence type="ECO:0000313" key="2">
    <source>
        <dbReference type="Proteomes" id="UP000073601"/>
    </source>
</evidence>
<reference evidence="2" key="1">
    <citation type="submission" date="2016-02" db="EMBL/GenBank/DDBJ databases">
        <authorList>
            <person name="Rodrigo-Torres Lidia"/>
            <person name="Arahal R.David."/>
        </authorList>
    </citation>
    <scope>NUCLEOTIDE SEQUENCE [LARGE SCALE GENOMIC DNA]</scope>
    <source>
        <strain evidence="2">CECT 8713</strain>
    </source>
</reference>
<dbReference type="Gene3D" id="1.10.238.160">
    <property type="match status" value="1"/>
</dbReference>
<protein>
    <recommendedName>
        <fullName evidence="3">Prophage CP4-57 regulatory protein (AlpA)</fullName>
    </recommendedName>
</protein>
<keyword evidence="2" id="KW-1185">Reference proteome</keyword>
<dbReference type="OrthoDB" id="5298532at2"/>
<dbReference type="AlphaFoldDB" id="A0A128FAL5"/>